<feature type="chain" id="PRO_5009193081" evidence="3">
    <location>
        <begin position="19"/>
        <end position="266"/>
    </location>
</feature>
<evidence type="ECO:0000256" key="2">
    <source>
        <dbReference type="SAM" id="Phobius"/>
    </source>
</evidence>
<protein>
    <submittedName>
        <fullName evidence="4">Uncharacterized protein</fullName>
    </submittedName>
</protein>
<dbReference type="AlphaFoldDB" id="A0A1E7FFQ7"/>
<dbReference type="Proteomes" id="UP000095751">
    <property type="component" value="Unassembled WGS sequence"/>
</dbReference>
<organism evidence="4 5">
    <name type="scientific">Fragilariopsis cylindrus CCMP1102</name>
    <dbReference type="NCBI Taxonomy" id="635003"/>
    <lineage>
        <taxon>Eukaryota</taxon>
        <taxon>Sar</taxon>
        <taxon>Stramenopiles</taxon>
        <taxon>Ochrophyta</taxon>
        <taxon>Bacillariophyta</taxon>
        <taxon>Bacillariophyceae</taxon>
        <taxon>Bacillariophycidae</taxon>
        <taxon>Bacillariales</taxon>
        <taxon>Bacillariaceae</taxon>
        <taxon>Fragilariopsis</taxon>
    </lineage>
</organism>
<feature type="compositionally biased region" description="Acidic residues" evidence="1">
    <location>
        <begin position="254"/>
        <end position="266"/>
    </location>
</feature>
<dbReference type="OrthoDB" id="46457at2759"/>
<keyword evidence="5" id="KW-1185">Reference proteome</keyword>
<reference evidence="4 5" key="1">
    <citation type="submission" date="2016-09" db="EMBL/GenBank/DDBJ databases">
        <title>Extensive genetic diversity and differential bi-allelic expression allows diatom success in the polar Southern Ocean.</title>
        <authorList>
            <consortium name="DOE Joint Genome Institute"/>
            <person name="Mock T."/>
            <person name="Otillar R.P."/>
            <person name="Strauss J."/>
            <person name="Dupont C."/>
            <person name="Frickenhaus S."/>
            <person name="Maumus F."/>
            <person name="Mcmullan M."/>
            <person name="Sanges R."/>
            <person name="Schmutz J."/>
            <person name="Toseland A."/>
            <person name="Valas R."/>
            <person name="Veluchamy A."/>
            <person name="Ward B.J."/>
            <person name="Allen A."/>
            <person name="Barry K."/>
            <person name="Falciatore A."/>
            <person name="Ferrante M."/>
            <person name="Fortunato A.E."/>
            <person name="Gloeckner G."/>
            <person name="Gruber A."/>
            <person name="Hipkin R."/>
            <person name="Janech M."/>
            <person name="Kroth P."/>
            <person name="Leese F."/>
            <person name="Lindquist E."/>
            <person name="Lyon B.R."/>
            <person name="Martin J."/>
            <person name="Mayer C."/>
            <person name="Parker M."/>
            <person name="Quesneville H."/>
            <person name="Raymond J."/>
            <person name="Uhlig C."/>
            <person name="Valentin K.U."/>
            <person name="Worden A.Z."/>
            <person name="Armbrust E.V."/>
            <person name="Bowler C."/>
            <person name="Green B."/>
            <person name="Moulton V."/>
            <person name="Van Oosterhout C."/>
            <person name="Grigoriev I."/>
        </authorList>
    </citation>
    <scope>NUCLEOTIDE SEQUENCE [LARGE SCALE GENOMIC DNA]</scope>
    <source>
        <strain evidence="4 5">CCMP1102</strain>
    </source>
</reference>
<proteinExistence type="predicted"/>
<dbReference type="InParanoid" id="A0A1E7FFQ7"/>
<keyword evidence="2" id="KW-0812">Transmembrane</keyword>
<keyword evidence="2" id="KW-0472">Membrane</keyword>
<evidence type="ECO:0000313" key="4">
    <source>
        <dbReference type="EMBL" id="OEU16987.1"/>
    </source>
</evidence>
<accession>A0A1E7FFQ7</accession>
<gene>
    <name evidence="4" type="ORF">FRACYDRAFT_269171</name>
</gene>
<evidence type="ECO:0000313" key="5">
    <source>
        <dbReference type="Proteomes" id="UP000095751"/>
    </source>
</evidence>
<feature type="compositionally biased region" description="Low complexity" evidence="1">
    <location>
        <begin position="224"/>
        <end position="234"/>
    </location>
</feature>
<feature type="transmembrane region" description="Helical" evidence="2">
    <location>
        <begin position="113"/>
        <end position="131"/>
    </location>
</feature>
<sequence>MMLNISFLLLSSLTFITAFQQQGQQLLHNGAAGLFRSSHPSSLKSSPATASLTSLSSSSAFFATDDDDNNTNDDVIAVGSSLSLTARTIRNYLRKVTGFSLTVFRKTLRGITGISLTAVYATAFAATSLWIRKTMSIFLKLFPPGFRYFLQPFLILYYTPLILLRTVTSPSRKQRAVDKHNTVIDAWKEAVTVAERLEKDGYSPISVNDDGYFELAAPPSLSIDDSNNDNNNNDNRNEEMADAMAAVIEIKNADDEEKNADDEEKK</sequence>
<evidence type="ECO:0000256" key="1">
    <source>
        <dbReference type="SAM" id="MobiDB-lite"/>
    </source>
</evidence>
<name>A0A1E7FFQ7_9STRA</name>
<keyword evidence="3" id="KW-0732">Signal</keyword>
<keyword evidence="2" id="KW-1133">Transmembrane helix</keyword>
<dbReference type="EMBL" id="KV784358">
    <property type="protein sequence ID" value="OEU16987.1"/>
    <property type="molecule type" value="Genomic_DNA"/>
</dbReference>
<dbReference type="KEGG" id="fcy:FRACYDRAFT_269171"/>
<feature type="region of interest" description="Disordered" evidence="1">
    <location>
        <begin position="219"/>
        <end position="266"/>
    </location>
</feature>
<evidence type="ECO:0000256" key="3">
    <source>
        <dbReference type="SAM" id="SignalP"/>
    </source>
</evidence>
<feature type="transmembrane region" description="Helical" evidence="2">
    <location>
        <begin position="146"/>
        <end position="164"/>
    </location>
</feature>
<feature type="signal peptide" evidence="3">
    <location>
        <begin position="1"/>
        <end position="18"/>
    </location>
</feature>